<accession>A0AC61N0C9</accession>
<organism evidence="1 2">
    <name type="scientific">Aristaeella hokkaidonensis</name>
    <dbReference type="NCBI Taxonomy" id="3046382"/>
    <lineage>
        <taxon>Bacteria</taxon>
        <taxon>Bacillati</taxon>
        <taxon>Bacillota</taxon>
        <taxon>Clostridia</taxon>
        <taxon>Eubacteriales</taxon>
        <taxon>Aristaeellaceae</taxon>
        <taxon>Aristaeella</taxon>
    </lineage>
</organism>
<evidence type="ECO:0000313" key="2">
    <source>
        <dbReference type="Proteomes" id="UP000682782"/>
    </source>
</evidence>
<keyword evidence="2" id="KW-1185">Reference proteome</keyword>
<proteinExistence type="predicted"/>
<sequence length="404" mass="44905">MERASIQLPDWEHAVLNGKLIDSEEAEHILIKGPLSIPASSFCLFDNLKSVEIADDVLGIEKYSFRYCQSLKTIQFGKGIQFIEGGSFCGCHLMETLTIPGNVQVIGESAFKELSSLKSLHIEEGVQTIDWYAFSQCGELENVVLPKESIKKVGGFTFSDSKWIKNHPDDFVIVGDTFIRYCGGDTDHLKIPDSVREVAAGSLGYFTTIKEIDFGKNVKRIAGHIFHGDTGLKRIVLPEGLEEIGSWAFGGCYGLRNVTVPDSVLRVGSNAFRPEQFADCPARGCVYVGRALMSFIGDSKKVVIREGTYSISFQAFYRKNKLELVVLSDSIREIKGAFDSCTHLSTVVIPHGVPSSCLKDFSQMKNIKFITYHGSEADEYAKEKAIAVEYVDENMTWEDVIRKC</sequence>
<reference evidence="1" key="1">
    <citation type="submission" date="2021-01" db="EMBL/GenBank/DDBJ databases">
        <title>Complete genome sequence of Clostridiales bacterium R-7.</title>
        <authorList>
            <person name="Mahoney-Kurpe S.C."/>
            <person name="Palevich N."/>
            <person name="Koike S."/>
            <person name="Moon C.D."/>
            <person name="Attwood G.T."/>
        </authorList>
    </citation>
    <scope>NUCLEOTIDE SEQUENCE</scope>
    <source>
        <strain evidence="1">R-7</strain>
    </source>
</reference>
<dbReference type="EMBL" id="CP068393">
    <property type="protein sequence ID" value="QUC66119.1"/>
    <property type="molecule type" value="Genomic_DNA"/>
</dbReference>
<protein>
    <submittedName>
        <fullName evidence="1">Leucine-rich repeat domain-containing protein</fullName>
    </submittedName>
</protein>
<name>A0AC61N0C9_9FIRM</name>
<gene>
    <name evidence="1" type="ORF">JYE49_09580</name>
</gene>
<evidence type="ECO:0000313" key="1">
    <source>
        <dbReference type="EMBL" id="QUC66119.1"/>
    </source>
</evidence>
<dbReference type="Proteomes" id="UP000682782">
    <property type="component" value="Chromosome"/>
</dbReference>